<name>A0A9P0GDR0_9CUCU</name>
<accession>A0A9P0GDR0</accession>
<dbReference type="OrthoDB" id="10066957at2759"/>
<dbReference type="Gene3D" id="3.30.70.1820">
    <property type="entry name" value="L1 transposable element, RRM domain"/>
    <property type="match status" value="1"/>
</dbReference>
<dbReference type="Proteomes" id="UP001153636">
    <property type="component" value="Chromosome 2"/>
</dbReference>
<evidence type="ECO:0000256" key="1">
    <source>
        <dbReference type="SAM" id="Coils"/>
    </source>
</evidence>
<gene>
    <name evidence="2" type="ORF">PSYICH_LOCUS6725</name>
</gene>
<evidence type="ECO:0000313" key="3">
    <source>
        <dbReference type="Proteomes" id="UP001153636"/>
    </source>
</evidence>
<evidence type="ECO:0000313" key="2">
    <source>
        <dbReference type="EMBL" id="CAH1106055.1"/>
    </source>
</evidence>
<proteinExistence type="predicted"/>
<keyword evidence="1" id="KW-0175">Coiled coil</keyword>
<keyword evidence="3" id="KW-1185">Reference proteome</keyword>
<protein>
    <submittedName>
        <fullName evidence="2">Uncharacterized protein</fullName>
    </submittedName>
</protein>
<organism evidence="2 3">
    <name type="scientific">Psylliodes chrysocephalus</name>
    <dbReference type="NCBI Taxonomy" id="3402493"/>
    <lineage>
        <taxon>Eukaryota</taxon>
        <taxon>Metazoa</taxon>
        <taxon>Ecdysozoa</taxon>
        <taxon>Arthropoda</taxon>
        <taxon>Hexapoda</taxon>
        <taxon>Insecta</taxon>
        <taxon>Pterygota</taxon>
        <taxon>Neoptera</taxon>
        <taxon>Endopterygota</taxon>
        <taxon>Coleoptera</taxon>
        <taxon>Polyphaga</taxon>
        <taxon>Cucujiformia</taxon>
        <taxon>Chrysomeloidea</taxon>
        <taxon>Chrysomelidae</taxon>
        <taxon>Galerucinae</taxon>
        <taxon>Alticini</taxon>
        <taxon>Psylliodes</taxon>
    </lineage>
</organism>
<dbReference type="AlphaFoldDB" id="A0A9P0GDR0"/>
<feature type="coiled-coil region" evidence="1">
    <location>
        <begin position="49"/>
        <end position="83"/>
    </location>
</feature>
<dbReference type="EMBL" id="OV651814">
    <property type="protein sequence ID" value="CAH1106055.1"/>
    <property type="molecule type" value="Genomic_DNA"/>
</dbReference>
<reference evidence="2" key="1">
    <citation type="submission" date="2022-01" db="EMBL/GenBank/DDBJ databases">
        <authorList>
            <person name="King R."/>
        </authorList>
    </citation>
    <scope>NUCLEOTIDE SEQUENCE</scope>
</reference>
<sequence>MDTRNRKTSIKGEEELHNLHTIVKTLVTTLCTSDEFISTLIKTITESLNDKFKKDFQSLKDENKQLVKKLQNQDQSIKNLINRQEIWDRSIRNRNLIFYGIKENEGERCTDVLMDFFMNKMKLKLENSCIESCFRLERKVGNKDRPVMVKFSVKFCKDLVFKNKKLLKQTKIVIREDLSQEQQNIIKETLKKVGSRGKVWTMSGNIFLKLNDNEQIIKINELEDTELFN</sequence>